<proteinExistence type="predicted"/>
<feature type="compositionally biased region" description="Basic and acidic residues" evidence="1">
    <location>
        <begin position="28"/>
        <end position="40"/>
    </location>
</feature>
<dbReference type="PANTHER" id="PTHR21564">
    <property type="entry name" value="BRAKELESS PROTEIN"/>
    <property type="match status" value="1"/>
</dbReference>
<feature type="compositionally biased region" description="Polar residues" evidence="1">
    <location>
        <begin position="45"/>
        <end position="58"/>
    </location>
</feature>
<dbReference type="EMBL" id="HG806167">
    <property type="protein sequence ID" value="CDW57458.1"/>
    <property type="molecule type" value="Genomic_DNA"/>
</dbReference>
<keyword evidence="3" id="KW-1185">Reference proteome</keyword>
<feature type="compositionally biased region" description="Acidic residues" evidence="1">
    <location>
        <begin position="14"/>
        <end position="27"/>
    </location>
</feature>
<reference evidence="2" key="1">
    <citation type="submission" date="2014-01" db="EMBL/GenBank/DDBJ databases">
        <authorList>
            <person name="Aslett M."/>
        </authorList>
    </citation>
    <scope>NUCLEOTIDE SEQUENCE</scope>
</reference>
<feature type="region of interest" description="Disordered" evidence="1">
    <location>
        <begin position="480"/>
        <end position="520"/>
    </location>
</feature>
<evidence type="ECO:0000313" key="3">
    <source>
        <dbReference type="Proteomes" id="UP000030665"/>
    </source>
</evidence>
<dbReference type="Proteomes" id="UP000030665">
    <property type="component" value="Unassembled WGS sequence"/>
</dbReference>
<dbReference type="PANTHER" id="PTHR21564:SF5">
    <property type="entry name" value="SCRIBBLER, ISOFORM J"/>
    <property type="match status" value="1"/>
</dbReference>
<feature type="region of interest" description="Disordered" evidence="1">
    <location>
        <begin position="1"/>
        <end position="107"/>
    </location>
</feature>
<evidence type="ECO:0000256" key="1">
    <source>
        <dbReference type="SAM" id="MobiDB-lite"/>
    </source>
</evidence>
<evidence type="ECO:0000313" key="2">
    <source>
        <dbReference type="EMBL" id="CDW57458.1"/>
    </source>
</evidence>
<feature type="region of interest" description="Disordered" evidence="1">
    <location>
        <begin position="121"/>
        <end position="140"/>
    </location>
</feature>
<feature type="region of interest" description="Disordered" evidence="1">
    <location>
        <begin position="164"/>
        <end position="192"/>
    </location>
</feature>
<feature type="compositionally biased region" description="Gly residues" evidence="1">
    <location>
        <begin position="294"/>
        <end position="309"/>
    </location>
</feature>
<dbReference type="AlphaFoldDB" id="A0A077ZD30"/>
<accession>A0A077ZD30</accession>
<feature type="region of interest" description="Disordered" evidence="1">
    <location>
        <begin position="278"/>
        <end position="367"/>
    </location>
</feature>
<dbReference type="GO" id="GO:0005634">
    <property type="term" value="C:nucleus"/>
    <property type="evidence" value="ECO:0007669"/>
    <property type="project" value="TreeGrafter"/>
</dbReference>
<feature type="compositionally biased region" description="Polar residues" evidence="1">
    <location>
        <begin position="480"/>
        <end position="495"/>
    </location>
</feature>
<feature type="compositionally biased region" description="Polar residues" evidence="1">
    <location>
        <begin position="316"/>
        <end position="335"/>
    </location>
</feature>
<feature type="compositionally biased region" description="Low complexity" evidence="1">
    <location>
        <begin position="83"/>
        <end position="107"/>
    </location>
</feature>
<dbReference type="STRING" id="36087.A0A077ZD30"/>
<name>A0A077ZD30_TRITR</name>
<gene>
    <name evidence="2" type="ORF">TTRE_0000575001</name>
</gene>
<dbReference type="OrthoDB" id="5919195at2759"/>
<feature type="compositionally biased region" description="Polar residues" evidence="1">
    <location>
        <begin position="278"/>
        <end position="291"/>
    </location>
</feature>
<dbReference type="InterPro" id="IPR040010">
    <property type="entry name" value="ZN608/ZN609"/>
</dbReference>
<dbReference type="GO" id="GO:0006357">
    <property type="term" value="P:regulation of transcription by RNA polymerase II"/>
    <property type="evidence" value="ECO:0007669"/>
    <property type="project" value="TreeGrafter"/>
</dbReference>
<sequence>METNVGPRTPNDDAAGDEEVEDGDDDISDKLVIDCDRARTPETVLPSTVSSDCNVQKSTKAEKASARCNKGLKALELSESKSKTSLGSKSSSSSSQLSPSMSFSFASEAKFSSAEEGNAVQENASSFDATEPSKAGNGLRMKIKMKKMATRQSAARHEVVSLDVDAGTSRGGEKRKTGSRKRVMNRSPSGTSFAACERSTLQRLKKPRRSTRCSNNRVSAISVPAENGQCNASEPGTAVVLEGVLWKETSDGILVVNVTWRGKSYVGTLLDLTQYNWSPPRQSESPVVEQNGSRGVGGGGGGGGGGRGGRCSRRGATTQRSMINNRANDGGTVSLNGKLPWSSESTKGRTESQNAAAITPEKEIDVDDHSVTASADGLPSAHNSLSDKSNQVADINALAEVKNSYVECKKDDDQQCASQEGHARRVTLADLARAAISLESNAKKAQPWSLSAKPFGKLSAEEAESLDNLFRVVSSGQSADSQSTAMGHSLQSDCSNVAGDGCSKGEEAPKPGPPESMRSLVGAEGPLDISDDESEVVANVEWKPPFPSVSTNAGNSYPLANGLFMNFMHGGLMMDPGIVGNGNTVIGGGTESFNGQVSLRNENPLNIAYPAPPFMNSDQSAPSTSVKGSSPIGSAAAHSINRLPPPAFVYEPFIPTYFGIPKAMFPYPAGCMFAHPQSAAHQQIFTDAGIIPPGYNLEYGRSSCLDAAGCSTAGSTGAASNEVLPTRRSVCTSTLAAATKSVPMDSCPVAGEAEENK</sequence>
<organism evidence="2 3">
    <name type="scientific">Trichuris trichiura</name>
    <name type="common">Whipworm</name>
    <name type="synonym">Trichocephalus trichiurus</name>
    <dbReference type="NCBI Taxonomy" id="36087"/>
    <lineage>
        <taxon>Eukaryota</taxon>
        <taxon>Metazoa</taxon>
        <taxon>Ecdysozoa</taxon>
        <taxon>Nematoda</taxon>
        <taxon>Enoplea</taxon>
        <taxon>Dorylaimia</taxon>
        <taxon>Trichinellida</taxon>
        <taxon>Trichuridae</taxon>
        <taxon>Trichuris</taxon>
    </lineage>
</organism>
<protein>
    <submittedName>
        <fullName evidence="2">Uncharacterized protein</fullName>
    </submittedName>
</protein>
<reference evidence="2" key="2">
    <citation type="submission" date="2014-03" db="EMBL/GenBank/DDBJ databases">
        <title>The whipworm genome and dual-species transcriptomics of an intimate host-pathogen interaction.</title>
        <authorList>
            <person name="Foth B.J."/>
            <person name="Tsai I.J."/>
            <person name="Reid A.J."/>
            <person name="Bancroft A.J."/>
            <person name="Nichol S."/>
            <person name="Tracey A."/>
            <person name="Holroyd N."/>
            <person name="Cotton J.A."/>
            <person name="Stanley E.J."/>
            <person name="Zarowiecki M."/>
            <person name="Liu J.Z."/>
            <person name="Huckvale T."/>
            <person name="Cooper P.J."/>
            <person name="Grencis R.K."/>
            <person name="Berriman M."/>
        </authorList>
    </citation>
    <scope>NUCLEOTIDE SEQUENCE [LARGE SCALE GENOMIC DNA]</scope>
</reference>